<dbReference type="CDD" id="cd06257">
    <property type="entry name" value="DnaJ"/>
    <property type="match status" value="1"/>
</dbReference>
<dbReference type="EnsemblPlants" id="Pp3c20_14730V3.2">
    <property type="protein sequence ID" value="Pp3c20_14730V3.2"/>
    <property type="gene ID" value="Pp3c20_14730"/>
</dbReference>
<dbReference type="InterPro" id="IPR018253">
    <property type="entry name" value="DnaJ_domain_CS"/>
</dbReference>
<dbReference type="RefSeq" id="XP_024357410.1">
    <property type="nucleotide sequence ID" value="XM_024501642.2"/>
</dbReference>
<dbReference type="GeneID" id="112273167"/>
<feature type="signal peptide" evidence="2">
    <location>
        <begin position="1"/>
        <end position="25"/>
    </location>
</feature>
<dbReference type="Proteomes" id="UP000006727">
    <property type="component" value="Chromosome 20"/>
</dbReference>
<dbReference type="OrthoDB" id="10250354at2759"/>
<dbReference type="InterPro" id="IPR036249">
    <property type="entry name" value="Thioredoxin-like_sf"/>
</dbReference>
<feature type="domain" description="J" evidence="3">
    <location>
        <begin position="28"/>
        <end position="92"/>
    </location>
</feature>
<feature type="chain" id="PRO_5043157999" description="J domain-containing protein" evidence="2">
    <location>
        <begin position="26"/>
        <end position="603"/>
    </location>
</feature>
<dbReference type="PRINTS" id="PR00625">
    <property type="entry name" value="JDOMAIN"/>
</dbReference>
<proteinExistence type="predicted"/>
<dbReference type="SMART" id="SM00271">
    <property type="entry name" value="DnaJ"/>
    <property type="match status" value="1"/>
</dbReference>
<dbReference type="STRING" id="3218.A0A2K1IV98"/>
<dbReference type="PANTHER" id="PTHR45184:SF1">
    <property type="entry name" value="DNAJ PROTEIN ERDJ3A"/>
    <property type="match status" value="1"/>
</dbReference>
<dbReference type="OMA" id="FFISYND"/>
<dbReference type="InterPro" id="IPR057305">
    <property type="entry name" value="Thioredox_PDIA6_C"/>
</dbReference>
<feature type="region of interest" description="Disordered" evidence="1">
    <location>
        <begin position="126"/>
        <end position="173"/>
    </location>
</feature>
<accession>A0A2K1IV98</accession>
<dbReference type="Pfam" id="PF24541">
    <property type="entry name" value="Thioredox_PDIA6_C"/>
    <property type="match status" value="1"/>
</dbReference>
<dbReference type="PANTHER" id="PTHR45184">
    <property type="entry name" value="DNAJ PROTEIN ERDJ3A"/>
    <property type="match status" value="1"/>
</dbReference>
<dbReference type="EnsemblPlants" id="Pp3c20_14730V3.1">
    <property type="protein sequence ID" value="Pp3c20_14730V3.1"/>
    <property type="gene ID" value="Pp3c20_14730"/>
</dbReference>
<dbReference type="SUPFAM" id="SSF46565">
    <property type="entry name" value="Chaperone J-domain"/>
    <property type="match status" value="1"/>
</dbReference>
<keyword evidence="6" id="KW-1185">Reference proteome</keyword>
<evidence type="ECO:0000313" key="5">
    <source>
        <dbReference type="EnsemblPlants" id="Pp3c20_14730V3.1"/>
    </source>
</evidence>
<dbReference type="Gene3D" id="3.40.30.10">
    <property type="entry name" value="Glutaredoxin"/>
    <property type="match status" value="1"/>
</dbReference>
<dbReference type="Gramene" id="Pp3c20_14730V3.1">
    <property type="protein sequence ID" value="Pp3c20_14730V3.1"/>
    <property type="gene ID" value="Pp3c20_14730"/>
</dbReference>
<dbReference type="EMBL" id="ABEU02000020">
    <property type="protein sequence ID" value="PNR33188.1"/>
    <property type="molecule type" value="Genomic_DNA"/>
</dbReference>
<dbReference type="SUPFAM" id="SSF52833">
    <property type="entry name" value="Thioredoxin-like"/>
    <property type="match status" value="1"/>
</dbReference>
<sequence length="603" mass="66455">MASTSPVNLRLFVYFLLLIVVAVDAKKDLYKVLGVDKNASDREIKKAFHKQSLKYHPDKNKAKNAQSKFEEISHAYEILSDADKRKQYDLVGDETGHGFGGANFGGQYGGQQFQSDGPFFQSGGPGGRTFTFTFGGPNQGGGDDHGFSQFFGNSQSGRQSRQKQNNKRQAGAQSGWAKNIYDKFAGNGDGDSGFGNFGNFANFGGGMFDNLFSSFTGGGGEPKQGENISRKTVNVPKGVEKIGPKKFKTQVLGTEKVSWVILYYMPDSPGISDKLKALAYFAEEMKGIVKVGAVDCDSQDKFCKEQEIQQFPKLLIYPLRAGGRAKPVPYNGDWTIKAVKKFINQQFSPFTITLTHENFVEVMSKDQERPLAILVRKTKDHPVSWVALCAEFEKRVDCYDTKVTSDEDPLAKKLGVKEFPEVVGLLPNGDRLHPDGRVFDESLPKTVGSLRTFLEKLEKNQDLESNEPNAVPVPHLTKTNMKKVCGPDSSLCIIAASKSSKGEEKSKRILTEISQKSLVRKSHGKGQPVSYSLVDAAKRKTFMKAFSAVDLSSIDTVLVAYKPRRGRSALYRGPLTLEGVEDFVTKALVGDVTFEPVYETPTL</sequence>
<dbReference type="InterPro" id="IPR036869">
    <property type="entry name" value="J_dom_sf"/>
</dbReference>
<dbReference type="PROSITE" id="PS00636">
    <property type="entry name" value="DNAJ_1"/>
    <property type="match status" value="1"/>
</dbReference>
<reference evidence="4 6" key="1">
    <citation type="journal article" date="2008" name="Science">
        <title>The Physcomitrella genome reveals evolutionary insights into the conquest of land by plants.</title>
        <authorList>
            <person name="Rensing S."/>
            <person name="Lang D."/>
            <person name="Zimmer A."/>
            <person name="Terry A."/>
            <person name="Salamov A."/>
            <person name="Shapiro H."/>
            <person name="Nishiyama T."/>
            <person name="Perroud P.-F."/>
            <person name="Lindquist E."/>
            <person name="Kamisugi Y."/>
            <person name="Tanahashi T."/>
            <person name="Sakakibara K."/>
            <person name="Fujita T."/>
            <person name="Oishi K."/>
            <person name="Shin-I T."/>
            <person name="Kuroki Y."/>
            <person name="Toyoda A."/>
            <person name="Suzuki Y."/>
            <person name="Hashimoto A."/>
            <person name="Yamaguchi K."/>
            <person name="Sugano A."/>
            <person name="Kohara Y."/>
            <person name="Fujiyama A."/>
            <person name="Anterola A."/>
            <person name="Aoki S."/>
            <person name="Ashton N."/>
            <person name="Barbazuk W.B."/>
            <person name="Barker E."/>
            <person name="Bennetzen J."/>
            <person name="Bezanilla M."/>
            <person name="Blankenship R."/>
            <person name="Cho S.H."/>
            <person name="Dutcher S."/>
            <person name="Estelle M."/>
            <person name="Fawcett J.A."/>
            <person name="Gundlach H."/>
            <person name="Hanada K."/>
            <person name="Heyl A."/>
            <person name="Hicks K.A."/>
            <person name="Hugh J."/>
            <person name="Lohr M."/>
            <person name="Mayer K."/>
            <person name="Melkozernov A."/>
            <person name="Murata T."/>
            <person name="Nelson D."/>
            <person name="Pils B."/>
            <person name="Prigge M."/>
            <person name="Reiss B."/>
            <person name="Renner T."/>
            <person name="Rombauts S."/>
            <person name="Rushton P."/>
            <person name="Sanderfoot A."/>
            <person name="Schween G."/>
            <person name="Shiu S.-H."/>
            <person name="Stueber K."/>
            <person name="Theodoulou F.L."/>
            <person name="Tu H."/>
            <person name="Van de Peer Y."/>
            <person name="Verrier P.J."/>
            <person name="Waters E."/>
            <person name="Wood A."/>
            <person name="Yang L."/>
            <person name="Cove D."/>
            <person name="Cuming A."/>
            <person name="Hasebe M."/>
            <person name="Lucas S."/>
            <person name="Mishler D.B."/>
            <person name="Reski R."/>
            <person name="Grigoriev I."/>
            <person name="Quatrano R.S."/>
            <person name="Boore J.L."/>
        </authorList>
    </citation>
    <scope>NUCLEOTIDE SEQUENCE [LARGE SCALE GENOMIC DNA]</scope>
    <source>
        <strain evidence="5 6">cv. Gransden 2004</strain>
    </source>
</reference>
<dbReference type="FunCoup" id="A0A2K1IV98">
    <property type="interactions" value="3"/>
</dbReference>
<keyword evidence="2" id="KW-0732">Signal</keyword>
<evidence type="ECO:0000256" key="1">
    <source>
        <dbReference type="SAM" id="MobiDB-lite"/>
    </source>
</evidence>
<evidence type="ECO:0000259" key="3">
    <source>
        <dbReference type="PROSITE" id="PS50076"/>
    </source>
</evidence>
<reference evidence="5" key="3">
    <citation type="submission" date="2020-12" db="UniProtKB">
        <authorList>
            <consortium name="EnsemblPlants"/>
        </authorList>
    </citation>
    <scope>IDENTIFICATION</scope>
</reference>
<dbReference type="InterPro" id="IPR001623">
    <property type="entry name" value="DnaJ_domain"/>
</dbReference>
<dbReference type="Pfam" id="PF00226">
    <property type="entry name" value="DnaJ"/>
    <property type="match status" value="1"/>
</dbReference>
<dbReference type="KEGG" id="ppp:112273167"/>
<reference evidence="4 6" key="2">
    <citation type="journal article" date="2018" name="Plant J.">
        <title>The Physcomitrella patens chromosome-scale assembly reveals moss genome structure and evolution.</title>
        <authorList>
            <person name="Lang D."/>
            <person name="Ullrich K.K."/>
            <person name="Murat F."/>
            <person name="Fuchs J."/>
            <person name="Jenkins J."/>
            <person name="Haas F.B."/>
            <person name="Piednoel M."/>
            <person name="Gundlach H."/>
            <person name="Van Bel M."/>
            <person name="Meyberg R."/>
            <person name="Vives C."/>
            <person name="Morata J."/>
            <person name="Symeonidi A."/>
            <person name="Hiss M."/>
            <person name="Muchero W."/>
            <person name="Kamisugi Y."/>
            <person name="Saleh O."/>
            <person name="Blanc G."/>
            <person name="Decker E.L."/>
            <person name="van Gessel N."/>
            <person name="Grimwood J."/>
            <person name="Hayes R.D."/>
            <person name="Graham S.W."/>
            <person name="Gunter L.E."/>
            <person name="McDaniel S.F."/>
            <person name="Hoernstein S.N.W."/>
            <person name="Larsson A."/>
            <person name="Li F.W."/>
            <person name="Perroud P.F."/>
            <person name="Phillips J."/>
            <person name="Ranjan P."/>
            <person name="Rokshar D.S."/>
            <person name="Rothfels C.J."/>
            <person name="Schneider L."/>
            <person name="Shu S."/>
            <person name="Stevenson D.W."/>
            <person name="Thummler F."/>
            <person name="Tillich M."/>
            <person name="Villarreal Aguilar J.C."/>
            <person name="Widiez T."/>
            <person name="Wong G.K."/>
            <person name="Wymore A."/>
            <person name="Zhang Y."/>
            <person name="Zimmer A.D."/>
            <person name="Quatrano R.S."/>
            <person name="Mayer K.F.X."/>
            <person name="Goodstein D."/>
            <person name="Casacuberta J.M."/>
            <person name="Vandepoele K."/>
            <person name="Reski R."/>
            <person name="Cuming A.C."/>
            <person name="Tuskan G.A."/>
            <person name="Maumus F."/>
            <person name="Salse J."/>
            <person name="Schmutz J."/>
            <person name="Rensing S.A."/>
        </authorList>
    </citation>
    <scope>NUCLEOTIDE SEQUENCE [LARGE SCALE GENOMIC DNA]</scope>
    <source>
        <strain evidence="5 6">cv. Gransden 2004</strain>
    </source>
</reference>
<dbReference type="PROSITE" id="PS50076">
    <property type="entry name" value="DNAJ_2"/>
    <property type="match status" value="1"/>
</dbReference>
<evidence type="ECO:0000256" key="2">
    <source>
        <dbReference type="SAM" id="SignalP"/>
    </source>
</evidence>
<evidence type="ECO:0000313" key="4">
    <source>
        <dbReference type="EMBL" id="PNR33188.1"/>
    </source>
</evidence>
<dbReference type="AlphaFoldDB" id="A0A2K1IV98"/>
<dbReference type="InterPro" id="IPR052842">
    <property type="entry name" value="ER_Co-chaperone"/>
</dbReference>
<dbReference type="Gene3D" id="1.10.287.110">
    <property type="entry name" value="DnaJ domain"/>
    <property type="match status" value="1"/>
</dbReference>
<dbReference type="Gramene" id="Pp3c20_14730V3.2">
    <property type="protein sequence ID" value="Pp3c20_14730V3.2"/>
    <property type="gene ID" value="Pp3c20_14730"/>
</dbReference>
<dbReference type="PaxDb" id="3218-PP1S368_19V6.1"/>
<protein>
    <recommendedName>
        <fullName evidence="3">J domain-containing protein</fullName>
    </recommendedName>
</protein>
<evidence type="ECO:0000313" key="6">
    <source>
        <dbReference type="Proteomes" id="UP000006727"/>
    </source>
</evidence>
<gene>
    <name evidence="5" type="primary">LOC112273167</name>
    <name evidence="4" type="ORF">PHYPA_025131</name>
</gene>
<organism evidence="4">
    <name type="scientific">Physcomitrium patens</name>
    <name type="common">Spreading-leaved earth moss</name>
    <name type="synonym">Physcomitrella patens</name>
    <dbReference type="NCBI Taxonomy" id="3218"/>
    <lineage>
        <taxon>Eukaryota</taxon>
        <taxon>Viridiplantae</taxon>
        <taxon>Streptophyta</taxon>
        <taxon>Embryophyta</taxon>
        <taxon>Bryophyta</taxon>
        <taxon>Bryophytina</taxon>
        <taxon>Bryopsida</taxon>
        <taxon>Funariidae</taxon>
        <taxon>Funariales</taxon>
        <taxon>Funariaceae</taxon>
        <taxon>Physcomitrium</taxon>
    </lineage>
</organism>
<name>A0A2K1IV98_PHYPA</name>